<name>A0ACC2ZVK3_9EURO</name>
<gene>
    <name evidence="1" type="ORF">H2198_009043</name>
</gene>
<comment type="caution">
    <text evidence="1">The sequence shown here is derived from an EMBL/GenBank/DDBJ whole genome shotgun (WGS) entry which is preliminary data.</text>
</comment>
<reference evidence="1" key="1">
    <citation type="submission" date="2022-10" db="EMBL/GenBank/DDBJ databases">
        <title>Culturing micro-colonial fungi from biological soil crusts in the Mojave desert and describing Neophaeococcomyces mojavensis, and introducing the new genera and species Taxawa tesnikishii.</title>
        <authorList>
            <person name="Kurbessoian T."/>
            <person name="Stajich J.E."/>
        </authorList>
    </citation>
    <scope>NUCLEOTIDE SEQUENCE</scope>
    <source>
        <strain evidence="1">JES_112</strain>
    </source>
</reference>
<organism evidence="1 2">
    <name type="scientific">Neophaeococcomyces mojaviensis</name>
    <dbReference type="NCBI Taxonomy" id="3383035"/>
    <lineage>
        <taxon>Eukaryota</taxon>
        <taxon>Fungi</taxon>
        <taxon>Dikarya</taxon>
        <taxon>Ascomycota</taxon>
        <taxon>Pezizomycotina</taxon>
        <taxon>Eurotiomycetes</taxon>
        <taxon>Chaetothyriomycetidae</taxon>
        <taxon>Chaetothyriales</taxon>
        <taxon>Chaetothyriales incertae sedis</taxon>
        <taxon>Neophaeococcomyces</taxon>
    </lineage>
</organism>
<sequence>MDSTDFEMPSPKRQKTESPVGQPSPLMNPSTETRNPLAASNSTEPIATATSIIPGLEIEPQPVAKTEEGNDMLDFLMQHVESEASARKSDAVQAVVHEAIRDPVADVGQSQYGQQGPAQIQQGAGNAPNSSVQEQAHPTTSTAATISSEDRGQPAALPPGLEPTATSSTDHLRAVAEVNGLPPTSDTLVSDYLPPATDTNPPGPEGREWETDSSPYDSSTDTDSSISSDSSDDSEDSDDEADDYALLDPYEQARILMAEDGGAGGSDEEDAEGGNSRTARSSGGAGLRTTNEKPEEVLPKPDITITDSMHVEELGAIEAIVENTALIRAKTTGEYQVLESGSVLCLPNRTVVGVVAETLGRVEQPMYTVRFSSTADIEESGVSEKGTKVCYVREHSSFVFTQPLKAVKGSDASNFHDEEVGDDEMEFSDDEKEAEYKRQAKLRRKGIDPDSVPSGGRGRGRGRDRGGRGGRGGGGRGVYNNGHMNSIPEASGDVHSNGAGEVEMNYDDVEDGETDYTPLRRPETIAAGGAMSPTQATFAASPSSQQQTGYQNNQSRGGYSQNQRRGRGRGNFNNNSRGRGRGGQNNNYNNNNDQRSSNYGSNNNNSNHPSNSYSQPSYQQQYQQPFPFLNFAQQAYSNQQMPGLAFQPPPPPPSLTPTTQTNSGNAFSPSPITPLPGGQFSFPNFPNMNMSMGQWPQPQQPQQNYSNNAEAIAQVQRQLEELRRNASNNGQQY</sequence>
<keyword evidence="2" id="KW-1185">Reference proteome</keyword>
<dbReference type="EMBL" id="JAPDRQ010000240">
    <property type="protein sequence ID" value="KAJ9651696.1"/>
    <property type="molecule type" value="Genomic_DNA"/>
</dbReference>
<accession>A0ACC2ZVK3</accession>
<evidence type="ECO:0000313" key="1">
    <source>
        <dbReference type="EMBL" id="KAJ9651696.1"/>
    </source>
</evidence>
<evidence type="ECO:0000313" key="2">
    <source>
        <dbReference type="Proteomes" id="UP001172386"/>
    </source>
</evidence>
<dbReference type="Proteomes" id="UP001172386">
    <property type="component" value="Unassembled WGS sequence"/>
</dbReference>
<protein>
    <submittedName>
        <fullName evidence="1">Uncharacterized protein</fullName>
    </submittedName>
</protein>
<proteinExistence type="predicted"/>